<reference evidence="2" key="2">
    <citation type="journal article" date="2016" name="J. Virol.">
        <title>The P1N-PISPO trans-Frame Gene of Sweet Potato Feathery Mottle Potyvirus Is Produced during Virus Infection and Functions as an RNA Silencing Suppressor.</title>
        <authorList>
            <person name="Mingot A."/>
            <person name="Valli A."/>
            <person name="Rodamilans B."/>
            <person name="San Leon D."/>
            <person name="Baulcombe D.C."/>
            <person name="Garcia J.A."/>
            <person name="Lopez-Moya J.J."/>
        </authorList>
    </citation>
    <scope>NUCLEOTIDE SEQUENCE</scope>
    <source>
        <strain evidence="2">Can181-9/AM-MB2</strain>
    </source>
</reference>
<evidence type="ECO:0000313" key="2">
    <source>
        <dbReference type="EMBL" id="AMB26934.1"/>
    </source>
</evidence>
<name>I6LK06_9CLOS</name>
<dbReference type="EMBL" id="FJ807785">
    <property type="protein sequence ID" value="ADA61209.1"/>
    <property type="molecule type" value="Genomic_RNA"/>
</dbReference>
<proteinExistence type="predicted"/>
<dbReference type="EMBL" id="KU511274">
    <property type="protein sequence ID" value="AMB26934.1"/>
    <property type="molecule type" value="Genomic_RNA"/>
</dbReference>
<evidence type="ECO:0000313" key="1">
    <source>
        <dbReference type="EMBL" id="ADA61209.1"/>
    </source>
</evidence>
<reference evidence="1" key="1">
    <citation type="submission" date="2009-03" db="EMBL/GenBank/DDBJ databases">
        <authorList>
            <person name="Trenado H.P."/>
            <person name="Franco A.O."/>
            <person name="Navas-Castillo J."/>
        </authorList>
    </citation>
    <scope>NUCLEOTIDE SEQUENCE</scope>
    <source>
        <strain evidence="1">West African</strain>
    </source>
</reference>
<organism evidence="1">
    <name type="scientific">Sweet potato chlorotic stunt virus</name>
    <dbReference type="NCBI Taxonomy" id="81931"/>
    <lineage>
        <taxon>Viruses</taxon>
        <taxon>Riboviria</taxon>
        <taxon>Orthornavirae</taxon>
        <taxon>Kitrinoviricota</taxon>
        <taxon>Alsuviricetes</taxon>
        <taxon>Martellivirales</taxon>
        <taxon>Closteroviridae</taxon>
        <taxon>Crinivirus</taxon>
        <taxon>Crinivirus ipomeae</taxon>
    </lineage>
</organism>
<protein>
    <submittedName>
        <fullName evidence="1">p5</fullName>
    </submittedName>
</protein>
<sequence length="44" mass="5028">MFSVVSFKTTSPYKESYDPPVPPTHEFDSFCPSVVCMSLSYIYI</sequence>
<accession>I6LK06</accession>